<dbReference type="SUPFAM" id="SSF56496">
    <property type="entry name" value="Fibrinogen C-terminal domain-like"/>
    <property type="match status" value="1"/>
</dbReference>
<dbReference type="SMART" id="SM00186">
    <property type="entry name" value="FBG"/>
    <property type="match status" value="1"/>
</dbReference>
<organism evidence="2 3">
    <name type="scientific">Potamilus streckersoni</name>
    <dbReference type="NCBI Taxonomy" id="2493646"/>
    <lineage>
        <taxon>Eukaryota</taxon>
        <taxon>Metazoa</taxon>
        <taxon>Spiralia</taxon>
        <taxon>Lophotrochozoa</taxon>
        <taxon>Mollusca</taxon>
        <taxon>Bivalvia</taxon>
        <taxon>Autobranchia</taxon>
        <taxon>Heteroconchia</taxon>
        <taxon>Palaeoheterodonta</taxon>
        <taxon>Unionida</taxon>
        <taxon>Unionoidea</taxon>
        <taxon>Unionidae</taxon>
        <taxon>Ambleminae</taxon>
        <taxon>Lampsilini</taxon>
        <taxon>Potamilus</taxon>
    </lineage>
</organism>
<dbReference type="Gene3D" id="3.90.215.10">
    <property type="entry name" value="Gamma Fibrinogen, chain A, domain 1"/>
    <property type="match status" value="1"/>
</dbReference>
<comment type="caution">
    <text evidence="2">The sequence shown here is derived from an EMBL/GenBank/DDBJ whole genome shotgun (WGS) entry which is preliminary data.</text>
</comment>
<dbReference type="InterPro" id="IPR036056">
    <property type="entry name" value="Fibrinogen-like_C"/>
</dbReference>
<dbReference type="AlphaFoldDB" id="A0AAE0SA15"/>
<reference evidence="2" key="2">
    <citation type="journal article" date="2021" name="Genome Biol. Evol.">
        <title>Developing a high-quality reference genome for a parasitic bivalve with doubly uniparental inheritance (Bivalvia: Unionida).</title>
        <authorList>
            <person name="Smith C.H."/>
        </authorList>
    </citation>
    <scope>NUCLEOTIDE SEQUENCE</scope>
    <source>
        <strain evidence="2">CHS0354</strain>
        <tissue evidence="2">Mantle</tissue>
    </source>
</reference>
<dbReference type="InterPro" id="IPR002181">
    <property type="entry name" value="Fibrinogen_a/b/g_C_dom"/>
</dbReference>
<dbReference type="Proteomes" id="UP001195483">
    <property type="component" value="Unassembled WGS sequence"/>
</dbReference>
<proteinExistence type="predicted"/>
<gene>
    <name evidence="2" type="ORF">CHS0354_014410</name>
</gene>
<dbReference type="EMBL" id="JAEAOA010000895">
    <property type="protein sequence ID" value="KAK3587898.1"/>
    <property type="molecule type" value="Genomic_DNA"/>
</dbReference>
<dbReference type="PANTHER" id="PTHR19143">
    <property type="entry name" value="FIBRINOGEN/TENASCIN/ANGIOPOEITIN"/>
    <property type="match status" value="1"/>
</dbReference>
<dbReference type="InterPro" id="IPR014716">
    <property type="entry name" value="Fibrinogen_a/b/g_C_1"/>
</dbReference>
<evidence type="ECO:0000313" key="3">
    <source>
        <dbReference type="Proteomes" id="UP001195483"/>
    </source>
</evidence>
<keyword evidence="3" id="KW-1185">Reference proteome</keyword>
<feature type="domain" description="Fibrinogen C-terminal" evidence="1">
    <location>
        <begin position="1"/>
        <end position="87"/>
    </location>
</feature>
<reference evidence="2" key="1">
    <citation type="journal article" date="2021" name="Genome Biol. Evol.">
        <title>A High-Quality Reference Genome for a Parasitic Bivalve with Doubly Uniparental Inheritance (Bivalvia: Unionida).</title>
        <authorList>
            <person name="Smith C.H."/>
        </authorList>
    </citation>
    <scope>NUCLEOTIDE SEQUENCE</scope>
    <source>
        <strain evidence="2">CHS0354</strain>
    </source>
</reference>
<dbReference type="InterPro" id="IPR050373">
    <property type="entry name" value="Fibrinogen_C-term_domain"/>
</dbReference>
<dbReference type="Pfam" id="PF00147">
    <property type="entry name" value="Fibrinogen_C"/>
    <property type="match status" value="1"/>
</dbReference>
<reference evidence="2" key="3">
    <citation type="submission" date="2023-05" db="EMBL/GenBank/DDBJ databases">
        <authorList>
            <person name="Smith C.H."/>
        </authorList>
    </citation>
    <scope>NUCLEOTIDE SEQUENCE</scope>
    <source>
        <strain evidence="2">CHS0354</strain>
        <tissue evidence="2">Mantle</tissue>
    </source>
</reference>
<name>A0AAE0SA15_9BIVA</name>
<protein>
    <recommendedName>
        <fullName evidence="1">Fibrinogen C-terminal domain-containing protein</fullName>
    </recommendedName>
</protein>
<dbReference type="GO" id="GO:0005615">
    <property type="term" value="C:extracellular space"/>
    <property type="evidence" value="ECO:0007669"/>
    <property type="project" value="TreeGrafter"/>
</dbReference>
<evidence type="ECO:0000259" key="1">
    <source>
        <dbReference type="PROSITE" id="PS51406"/>
    </source>
</evidence>
<accession>A0AAE0SA15</accession>
<sequence length="87" mass="9880">MGFSVLCDMDTDGCGWTVFQRRVDGTVNFARGWTEYQVGFGNLKGKFWLGNQQLHLLTKQGRKRLFVQVKSVGCMDIANNLIMAPYD</sequence>
<dbReference type="PROSITE" id="PS51406">
    <property type="entry name" value="FIBRINOGEN_C_2"/>
    <property type="match status" value="1"/>
</dbReference>
<evidence type="ECO:0000313" key="2">
    <source>
        <dbReference type="EMBL" id="KAK3587898.1"/>
    </source>
</evidence>